<organism evidence="2 3">
    <name type="scientific">Dubosiella newyorkensis</name>
    <dbReference type="NCBI Taxonomy" id="1862672"/>
    <lineage>
        <taxon>Bacteria</taxon>
        <taxon>Bacillati</taxon>
        <taxon>Bacillota</taxon>
        <taxon>Erysipelotrichia</taxon>
        <taxon>Erysipelotrichales</taxon>
        <taxon>Erysipelotrichaceae</taxon>
        <taxon>Dubosiella</taxon>
    </lineage>
</organism>
<reference evidence="2 3" key="1">
    <citation type="submission" date="2016-11" db="EMBL/GenBank/DDBJ databases">
        <title>Description of two novel members of the family Erysipelotrichaceae: Ileibacterium lipovorans gen. nov., sp. nov. and Dubosiella newyorkensis, gen. nov., sp. nov.</title>
        <authorList>
            <person name="Cox L.M."/>
            <person name="Sohn J."/>
            <person name="Tyrrell K.L."/>
            <person name="Citron D.M."/>
            <person name="Lawson P.A."/>
            <person name="Patel N.B."/>
            <person name="Iizumi T."/>
            <person name="Perez-Perez G.I."/>
            <person name="Goldstein E.J."/>
            <person name="Blaser M.J."/>
        </authorList>
    </citation>
    <scope>NUCLEOTIDE SEQUENCE [LARGE SCALE GENOMIC DNA]</scope>
    <source>
        <strain evidence="2 3">NYU-BL-A4</strain>
    </source>
</reference>
<dbReference type="InterPro" id="IPR010982">
    <property type="entry name" value="Lambda_DNA-bd_dom_sf"/>
</dbReference>
<name>A0A1U7NMV3_9FIRM</name>
<dbReference type="SMART" id="SM00530">
    <property type="entry name" value="HTH_XRE"/>
    <property type="match status" value="1"/>
</dbReference>
<dbReference type="GeneID" id="78275395"/>
<dbReference type="STRING" id="1862672.BO225_05475"/>
<dbReference type="Gene3D" id="1.10.260.40">
    <property type="entry name" value="lambda repressor-like DNA-binding domains"/>
    <property type="match status" value="1"/>
</dbReference>
<dbReference type="InterPro" id="IPR001387">
    <property type="entry name" value="Cro/C1-type_HTH"/>
</dbReference>
<sequence length="66" mass="7579">MFDKDKLKKYLDDNGIKQKYVAKRAGISEEKLSKILSGKRKCDVNEFLAICSALNKKPDDFVIRVD</sequence>
<dbReference type="OrthoDB" id="9805309at2"/>
<protein>
    <recommendedName>
        <fullName evidence="1">HTH cro/C1-type domain-containing protein</fullName>
    </recommendedName>
</protein>
<dbReference type="CDD" id="cd00093">
    <property type="entry name" value="HTH_XRE"/>
    <property type="match status" value="1"/>
</dbReference>
<feature type="domain" description="HTH cro/C1-type" evidence="1">
    <location>
        <begin position="7"/>
        <end position="61"/>
    </location>
</feature>
<dbReference type="AlphaFoldDB" id="A0A1U7NMV3"/>
<dbReference type="GO" id="GO:0003677">
    <property type="term" value="F:DNA binding"/>
    <property type="evidence" value="ECO:0007669"/>
    <property type="project" value="InterPro"/>
</dbReference>
<dbReference type="Proteomes" id="UP000186705">
    <property type="component" value="Unassembled WGS sequence"/>
</dbReference>
<dbReference type="PROSITE" id="PS50943">
    <property type="entry name" value="HTH_CROC1"/>
    <property type="match status" value="1"/>
</dbReference>
<gene>
    <name evidence="2" type="ORF">BO225_05475</name>
</gene>
<comment type="caution">
    <text evidence="2">The sequence shown here is derived from an EMBL/GenBank/DDBJ whole genome shotgun (WGS) entry which is preliminary data.</text>
</comment>
<dbReference type="RefSeq" id="WP_076341271.1">
    <property type="nucleotide sequence ID" value="NZ_CAMSPY010000081.1"/>
</dbReference>
<evidence type="ECO:0000313" key="2">
    <source>
        <dbReference type="EMBL" id="OLU46622.1"/>
    </source>
</evidence>
<accession>A0A1U7NMV3</accession>
<keyword evidence="3" id="KW-1185">Reference proteome</keyword>
<evidence type="ECO:0000259" key="1">
    <source>
        <dbReference type="PROSITE" id="PS50943"/>
    </source>
</evidence>
<proteinExistence type="predicted"/>
<dbReference type="EMBL" id="MPKA01000062">
    <property type="protein sequence ID" value="OLU46622.1"/>
    <property type="molecule type" value="Genomic_DNA"/>
</dbReference>
<evidence type="ECO:0000313" key="3">
    <source>
        <dbReference type="Proteomes" id="UP000186705"/>
    </source>
</evidence>
<dbReference type="SUPFAM" id="SSF47413">
    <property type="entry name" value="lambda repressor-like DNA-binding domains"/>
    <property type="match status" value="1"/>
</dbReference>
<dbReference type="Pfam" id="PF13443">
    <property type="entry name" value="HTH_26"/>
    <property type="match status" value="1"/>
</dbReference>